<protein>
    <submittedName>
        <fullName evidence="2">Uncharacterized protein</fullName>
    </submittedName>
</protein>
<feature type="chain" id="PRO_5035234400" evidence="1">
    <location>
        <begin position="20"/>
        <end position="100"/>
    </location>
</feature>
<feature type="signal peptide" evidence="1">
    <location>
        <begin position="1"/>
        <end position="19"/>
    </location>
</feature>
<gene>
    <name evidence="2" type="ORF">AFUS01_LOCUS13911</name>
</gene>
<accession>A0A8J2JZK0</accession>
<evidence type="ECO:0000313" key="2">
    <source>
        <dbReference type="EMBL" id="CAG7724920.1"/>
    </source>
</evidence>
<feature type="non-terminal residue" evidence="2">
    <location>
        <position position="1"/>
    </location>
</feature>
<evidence type="ECO:0000313" key="3">
    <source>
        <dbReference type="Proteomes" id="UP000708208"/>
    </source>
</evidence>
<comment type="caution">
    <text evidence="2">The sequence shown here is derived from an EMBL/GenBank/DDBJ whole genome shotgun (WGS) entry which is preliminary data.</text>
</comment>
<dbReference type="EMBL" id="CAJVCH010115388">
    <property type="protein sequence ID" value="CAG7724920.1"/>
    <property type="molecule type" value="Genomic_DNA"/>
</dbReference>
<sequence>DILSIAFLLQYSVITLANADGINMDGVTEPGNTGNWRESDNSDAFFHQQMQESYQNGTQELKQLIKSVSATLSKRLDILEKNKLVHGHRLKSLERYSGNT</sequence>
<dbReference type="AlphaFoldDB" id="A0A8J2JZK0"/>
<keyword evidence="1" id="KW-0732">Signal</keyword>
<name>A0A8J2JZK0_9HEXA</name>
<keyword evidence="3" id="KW-1185">Reference proteome</keyword>
<proteinExistence type="predicted"/>
<organism evidence="2 3">
    <name type="scientific">Allacma fusca</name>
    <dbReference type="NCBI Taxonomy" id="39272"/>
    <lineage>
        <taxon>Eukaryota</taxon>
        <taxon>Metazoa</taxon>
        <taxon>Ecdysozoa</taxon>
        <taxon>Arthropoda</taxon>
        <taxon>Hexapoda</taxon>
        <taxon>Collembola</taxon>
        <taxon>Symphypleona</taxon>
        <taxon>Sminthuridae</taxon>
        <taxon>Allacma</taxon>
    </lineage>
</organism>
<feature type="non-terminal residue" evidence="2">
    <location>
        <position position="100"/>
    </location>
</feature>
<evidence type="ECO:0000256" key="1">
    <source>
        <dbReference type="SAM" id="SignalP"/>
    </source>
</evidence>
<dbReference type="Proteomes" id="UP000708208">
    <property type="component" value="Unassembled WGS sequence"/>
</dbReference>
<reference evidence="2" key="1">
    <citation type="submission" date="2021-06" db="EMBL/GenBank/DDBJ databases">
        <authorList>
            <person name="Hodson N. C."/>
            <person name="Mongue J. A."/>
            <person name="Jaron S. K."/>
        </authorList>
    </citation>
    <scope>NUCLEOTIDE SEQUENCE</scope>
</reference>